<organism evidence="1 2">
    <name type="scientific">Candidatus Magnetobacterium casense</name>
    <dbReference type="NCBI Taxonomy" id="1455061"/>
    <lineage>
        <taxon>Bacteria</taxon>
        <taxon>Pseudomonadati</taxon>
        <taxon>Nitrospirota</taxon>
        <taxon>Thermodesulfovibrionia</taxon>
        <taxon>Thermodesulfovibrionales</taxon>
        <taxon>Candidatus Magnetobacteriaceae</taxon>
        <taxon>Candidatus Magnetobacterium</taxon>
    </lineage>
</organism>
<name>A0ABS6S0H6_9BACT</name>
<feature type="non-terminal residue" evidence="1">
    <location>
        <position position="1"/>
    </location>
</feature>
<sequence>FILWDRRTTLAPVVRTTRELEARAEKAEKLELAIKEKAENDPELKEALRHVGLL</sequence>
<dbReference type="Proteomes" id="UP001196980">
    <property type="component" value="Unassembled WGS sequence"/>
</dbReference>
<evidence type="ECO:0000313" key="1">
    <source>
        <dbReference type="EMBL" id="MBV6342085.1"/>
    </source>
</evidence>
<dbReference type="EMBL" id="JABXWD010000194">
    <property type="protein sequence ID" value="MBV6342085.1"/>
    <property type="molecule type" value="Genomic_DNA"/>
</dbReference>
<protein>
    <submittedName>
        <fullName evidence="1">Uncharacterized protein</fullName>
    </submittedName>
</protein>
<gene>
    <name evidence="1" type="ORF">HWQ67_10855</name>
</gene>
<keyword evidence="2" id="KW-1185">Reference proteome</keyword>
<reference evidence="1 2" key="1">
    <citation type="journal article" date="2020" name="J Geophys Res Biogeosci">
        <title>Magnetotaxis as an Adaptation to Enable Bacterial Shuttling of Microbial Sulfur and Sulfur Cycling Across Aquatic Oxic#Anoxic Interfaces.</title>
        <authorList>
            <person name="Li J."/>
            <person name="Liu P."/>
            <person name="Wang J."/>
            <person name="Roberts A.P."/>
            <person name="Pan Y."/>
        </authorList>
    </citation>
    <scope>NUCLEOTIDE SEQUENCE [LARGE SCALE GENOMIC DNA]</scope>
    <source>
        <strain evidence="1 2">MYR-1_YQ</strain>
    </source>
</reference>
<evidence type="ECO:0000313" key="2">
    <source>
        <dbReference type="Proteomes" id="UP001196980"/>
    </source>
</evidence>
<comment type="caution">
    <text evidence="1">The sequence shown here is derived from an EMBL/GenBank/DDBJ whole genome shotgun (WGS) entry which is preliminary data.</text>
</comment>
<proteinExistence type="predicted"/>
<accession>A0ABS6S0H6</accession>